<dbReference type="PANTHER" id="PTHR43284:SF1">
    <property type="entry name" value="ASPARAGINE SYNTHETASE"/>
    <property type="match status" value="1"/>
</dbReference>
<keyword evidence="4 9" id="KW-0547">Nucleotide-binding</keyword>
<feature type="binding site" evidence="9">
    <location>
        <position position="301"/>
    </location>
    <ligand>
        <name>ATP</name>
        <dbReference type="ChEBI" id="CHEBI:30616"/>
    </ligand>
</feature>
<dbReference type="CDD" id="cd01991">
    <property type="entry name" value="Asn_synthase_B_C"/>
    <property type="match status" value="1"/>
</dbReference>
<dbReference type="InterPro" id="IPR017932">
    <property type="entry name" value="GATase_2_dom"/>
</dbReference>
<dbReference type="OrthoDB" id="9763290at2"/>
<dbReference type="InterPro" id="IPR006426">
    <property type="entry name" value="Asn_synth_AEB"/>
</dbReference>
<dbReference type="PIRSF" id="PIRSF001589">
    <property type="entry name" value="Asn_synthetase_glu-h"/>
    <property type="match status" value="1"/>
</dbReference>
<gene>
    <name evidence="12" type="ORF">PHAMO_570046</name>
</gene>
<evidence type="ECO:0000256" key="10">
    <source>
        <dbReference type="PIRSR" id="PIRSR001589-3"/>
    </source>
</evidence>
<evidence type="ECO:0000256" key="7">
    <source>
        <dbReference type="ARBA" id="ARBA00048741"/>
    </source>
</evidence>
<dbReference type="CDD" id="cd00712">
    <property type="entry name" value="AsnB"/>
    <property type="match status" value="1"/>
</dbReference>
<sequence>MCGIAGFRDVTPRAAGNGLGETARAMGDAIRHRGPDDWGVWTDDAAGLALSHRRLSILDLSPAGHQPMVSACGRFVIAYNGEVYNHQEMRQKLEGRGIVFRGHSDTEVIVEACAAWGVEHTVKALIGMFAIALWDRQTRCLTLVRDRLGIKPLYWAKFGGLFLFGSELKALIAHPGWTAEINRDAVSAFLRHNYVPSPLSIYQGVHKLSPGCILTVRDGAEPDITRFWDARQVVGEAVRNRSDLSDAEATDQLEALLKDAVGRRMIADVRLGAFLSGGIDSSTVVALMQAQSSQPVRTFSIGFNEKGYDEAQHAKAVATHLGTEHTELYVDPQHALDIIPRLPEWYDEPFADSSQIPTFLVSEMTRKHVTVALSGDGGDELFAGYNRYEFADSVWSKLKAIPRPLRRLGAAALKAVPPRHWDSLFSMAPARFRRGQMGDKLHKGADVLLLNDGEAFYRRLVSHWTDPDSVVVGGHEPKGILWTDEAKTIVPDFVERLQFLDLVTYLPDDILTKVDRASMAVALEARVPLIDHRVVDFAFRLPRHMKRRNGQGKWLLRQVLYRHVPKELVERPKMGFGVPIDAWLRGPLREWAEDLLSEASLRNHGLVDAAPIRAMWAEHLSGTRNWQYLLWDILMLQAWKAKYH</sequence>
<dbReference type="Proteomes" id="UP000004169">
    <property type="component" value="Unassembled WGS sequence"/>
</dbReference>
<organism evidence="12 13">
    <name type="scientific">Magnetospirillum molischianum DSM 120</name>
    <dbReference type="NCBI Taxonomy" id="1150626"/>
    <lineage>
        <taxon>Bacteria</taxon>
        <taxon>Pseudomonadati</taxon>
        <taxon>Pseudomonadota</taxon>
        <taxon>Alphaproteobacteria</taxon>
        <taxon>Rhodospirillales</taxon>
        <taxon>Rhodospirillaceae</taxon>
        <taxon>Magnetospirillum</taxon>
    </lineage>
</organism>
<dbReference type="SUPFAM" id="SSF56235">
    <property type="entry name" value="N-terminal nucleophile aminohydrolases (Ntn hydrolases)"/>
    <property type="match status" value="1"/>
</dbReference>
<comment type="similarity">
    <text evidence="2">Belongs to the asparagine synthetase family.</text>
</comment>
<accession>H8FXG3</accession>
<dbReference type="GO" id="GO:0005524">
    <property type="term" value="F:ATP binding"/>
    <property type="evidence" value="ECO:0007669"/>
    <property type="project" value="UniProtKB-KW"/>
</dbReference>
<dbReference type="PROSITE" id="PS51278">
    <property type="entry name" value="GATASE_TYPE_2"/>
    <property type="match status" value="1"/>
</dbReference>
<dbReference type="InterPro" id="IPR051786">
    <property type="entry name" value="ASN_synthetase/amidase"/>
</dbReference>
<dbReference type="Pfam" id="PF13537">
    <property type="entry name" value="GATase_7"/>
    <property type="match status" value="1"/>
</dbReference>
<keyword evidence="8" id="KW-0028">Amino-acid biosynthesis</keyword>
<dbReference type="PANTHER" id="PTHR43284">
    <property type="entry name" value="ASPARAGINE SYNTHETASE (GLUTAMINE-HYDROLYZING)"/>
    <property type="match status" value="1"/>
</dbReference>
<protein>
    <recommendedName>
        <fullName evidence="3">asparagine synthase (glutamine-hydrolyzing)</fullName>
        <ecNumber evidence="3">6.3.5.4</ecNumber>
    </recommendedName>
</protein>
<name>H8FXG3_MAGML</name>
<dbReference type="GO" id="GO:0004066">
    <property type="term" value="F:asparagine synthase (glutamine-hydrolyzing) activity"/>
    <property type="evidence" value="ECO:0007669"/>
    <property type="project" value="UniProtKB-EC"/>
</dbReference>
<evidence type="ECO:0000313" key="12">
    <source>
        <dbReference type="EMBL" id="CCG43051.1"/>
    </source>
</evidence>
<evidence type="ECO:0000256" key="8">
    <source>
        <dbReference type="PIRSR" id="PIRSR001589-1"/>
    </source>
</evidence>
<dbReference type="InterPro" id="IPR029055">
    <property type="entry name" value="Ntn_hydrolases_N"/>
</dbReference>
<dbReference type="InterPro" id="IPR014729">
    <property type="entry name" value="Rossmann-like_a/b/a_fold"/>
</dbReference>
<evidence type="ECO:0000256" key="9">
    <source>
        <dbReference type="PIRSR" id="PIRSR001589-2"/>
    </source>
</evidence>
<keyword evidence="12" id="KW-0436">Ligase</keyword>
<evidence type="ECO:0000256" key="4">
    <source>
        <dbReference type="ARBA" id="ARBA00022741"/>
    </source>
</evidence>
<proteinExistence type="inferred from homology"/>
<dbReference type="Gene3D" id="3.40.50.620">
    <property type="entry name" value="HUPs"/>
    <property type="match status" value="2"/>
</dbReference>
<feature type="binding site" evidence="9">
    <location>
        <begin position="374"/>
        <end position="375"/>
    </location>
    <ligand>
        <name>ATP</name>
        <dbReference type="ChEBI" id="CHEBI:30616"/>
    </ligand>
</feature>
<dbReference type="NCBIfam" id="TIGR01536">
    <property type="entry name" value="asn_synth_AEB"/>
    <property type="match status" value="1"/>
</dbReference>
<feature type="active site" description="For GATase activity" evidence="8">
    <location>
        <position position="2"/>
    </location>
</feature>
<dbReference type="EMBL" id="CAHP01000053">
    <property type="protein sequence ID" value="CCG43051.1"/>
    <property type="molecule type" value="Genomic_DNA"/>
</dbReference>
<evidence type="ECO:0000259" key="11">
    <source>
        <dbReference type="PROSITE" id="PS51278"/>
    </source>
</evidence>
<comment type="caution">
    <text evidence="12">The sequence shown here is derived from an EMBL/GenBank/DDBJ whole genome shotgun (WGS) entry which is preliminary data.</text>
</comment>
<dbReference type="RefSeq" id="WP_002731031.1">
    <property type="nucleotide sequence ID" value="NZ_CAHP01000053.1"/>
</dbReference>
<evidence type="ECO:0000256" key="1">
    <source>
        <dbReference type="ARBA" id="ARBA00005187"/>
    </source>
</evidence>
<dbReference type="InterPro" id="IPR033738">
    <property type="entry name" value="AsnB_N"/>
</dbReference>
<dbReference type="Pfam" id="PF00733">
    <property type="entry name" value="Asn_synthase"/>
    <property type="match status" value="1"/>
</dbReference>
<dbReference type="EC" id="6.3.5.4" evidence="3"/>
<comment type="pathway">
    <text evidence="1">Amino-acid biosynthesis; L-asparagine biosynthesis; L-asparagine from L-aspartate (L-Gln route): step 1/1.</text>
</comment>
<feature type="binding site" evidence="9">
    <location>
        <position position="105"/>
    </location>
    <ligand>
        <name>L-glutamine</name>
        <dbReference type="ChEBI" id="CHEBI:58359"/>
    </ligand>
</feature>
<dbReference type="Gene3D" id="3.60.20.10">
    <property type="entry name" value="Glutamine Phosphoribosylpyrophosphate, subunit 1, domain 1"/>
    <property type="match status" value="1"/>
</dbReference>
<dbReference type="eggNOG" id="COG0367">
    <property type="taxonomic scope" value="Bacteria"/>
</dbReference>
<evidence type="ECO:0000256" key="5">
    <source>
        <dbReference type="ARBA" id="ARBA00022840"/>
    </source>
</evidence>
<evidence type="ECO:0000256" key="6">
    <source>
        <dbReference type="ARBA" id="ARBA00022962"/>
    </source>
</evidence>
<dbReference type="STRING" id="1150626.PHAMO_570046"/>
<keyword evidence="13" id="KW-1185">Reference proteome</keyword>
<evidence type="ECO:0000313" key="13">
    <source>
        <dbReference type="Proteomes" id="UP000004169"/>
    </source>
</evidence>
<reference evidence="12 13" key="1">
    <citation type="journal article" date="2012" name="J. Bacteriol.">
        <title>Draft Genome Sequence of the Purple Photosynthetic Bacterium Phaeospirillum molischianum DSM120, a Particularly Versatile Bacterium.</title>
        <authorList>
            <person name="Duquesne K."/>
            <person name="Prima V."/>
            <person name="Ji B."/>
            <person name="Rouy Z."/>
            <person name="Medigue C."/>
            <person name="Talla E."/>
            <person name="Sturgis J.N."/>
        </authorList>
    </citation>
    <scope>NUCLEOTIDE SEQUENCE [LARGE SCALE GENOMIC DNA]</scope>
    <source>
        <strain evidence="13">DSM120</strain>
    </source>
</reference>
<dbReference type="GO" id="GO:0005829">
    <property type="term" value="C:cytosol"/>
    <property type="evidence" value="ECO:0007669"/>
    <property type="project" value="TreeGrafter"/>
</dbReference>
<keyword evidence="6 8" id="KW-0315">Glutamine amidotransferase</keyword>
<comment type="catalytic activity">
    <reaction evidence="7">
        <text>L-aspartate + L-glutamine + ATP + H2O = L-asparagine + L-glutamate + AMP + diphosphate + H(+)</text>
        <dbReference type="Rhea" id="RHEA:12228"/>
        <dbReference type="ChEBI" id="CHEBI:15377"/>
        <dbReference type="ChEBI" id="CHEBI:15378"/>
        <dbReference type="ChEBI" id="CHEBI:29985"/>
        <dbReference type="ChEBI" id="CHEBI:29991"/>
        <dbReference type="ChEBI" id="CHEBI:30616"/>
        <dbReference type="ChEBI" id="CHEBI:33019"/>
        <dbReference type="ChEBI" id="CHEBI:58048"/>
        <dbReference type="ChEBI" id="CHEBI:58359"/>
        <dbReference type="ChEBI" id="CHEBI:456215"/>
        <dbReference type="EC" id="6.3.5.4"/>
    </reaction>
</comment>
<feature type="domain" description="Glutamine amidotransferase type-2" evidence="11">
    <location>
        <begin position="2"/>
        <end position="219"/>
    </location>
</feature>
<dbReference type="SUPFAM" id="SSF52402">
    <property type="entry name" value="Adenine nucleotide alpha hydrolases-like"/>
    <property type="match status" value="1"/>
</dbReference>
<keyword evidence="5 9" id="KW-0067">ATP-binding</keyword>
<dbReference type="InterPro" id="IPR001962">
    <property type="entry name" value="Asn_synthase"/>
</dbReference>
<keyword evidence="8" id="KW-0061">Asparagine biosynthesis</keyword>
<dbReference type="GO" id="GO:0006529">
    <property type="term" value="P:asparagine biosynthetic process"/>
    <property type="evidence" value="ECO:0007669"/>
    <property type="project" value="UniProtKB-KW"/>
</dbReference>
<evidence type="ECO:0000256" key="3">
    <source>
        <dbReference type="ARBA" id="ARBA00012737"/>
    </source>
</evidence>
<evidence type="ECO:0000256" key="2">
    <source>
        <dbReference type="ARBA" id="ARBA00005752"/>
    </source>
</evidence>
<dbReference type="AlphaFoldDB" id="H8FXG3"/>
<feature type="site" description="Important for beta-aspartyl-AMP intermediate formation" evidence="10">
    <location>
        <position position="376"/>
    </location>
</feature>